<evidence type="ECO:0000313" key="2">
    <source>
        <dbReference type="Proteomes" id="UP000824135"/>
    </source>
</evidence>
<organism evidence="1 2">
    <name type="scientific">Candidatus Borkfalkia excrementavium</name>
    <dbReference type="NCBI Taxonomy" id="2838505"/>
    <lineage>
        <taxon>Bacteria</taxon>
        <taxon>Bacillati</taxon>
        <taxon>Bacillota</taxon>
        <taxon>Clostridia</taxon>
        <taxon>Christensenellales</taxon>
        <taxon>Christensenellaceae</taxon>
        <taxon>Candidatus Borkfalkia</taxon>
    </lineage>
</organism>
<reference evidence="1" key="1">
    <citation type="journal article" date="2021" name="PeerJ">
        <title>Extensive microbial diversity within the chicken gut microbiome revealed by metagenomics and culture.</title>
        <authorList>
            <person name="Gilroy R."/>
            <person name="Ravi A."/>
            <person name="Getino M."/>
            <person name="Pursley I."/>
            <person name="Horton D.L."/>
            <person name="Alikhan N.F."/>
            <person name="Baker D."/>
            <person name="Gharbi K."/>
            <person name="Hall N."/>
            <person name="Watson M."/>
            <person name="Adriaenssens E.M."/>
            <person name="Foster-Nyarko E."/>
            <person name="Jarju S."/>
            <person name="Secka A."/>
            <person name="Antonio M."/>
            <person name="Oren A."/>
            <person name="Chaudhuri R.R."/>
            <person name="La Ragione R."/>
            <person name="Hildebrand F."/>
            <person name="Pallen M.J."/>
        </authorList>
    </citation>
    <scope>NUCLEOTIDE SEQUENCE</scope>
    <source>
        <strain evidence="1">CHK199-9574</strain>
    </source>
</reference>
<dbReference type="Proteomes" id="UP000824135">
    <property type="component" value="Unassembled WGS sequence"/>
</dbReference>
<gene>
    <name evidence="1" type="ORF">H9728_05760</name>
</gene>
<dbReference type="AlphaFoldDB" id="A0A9D1Z8P2"/>
<evidence type="ECO:0008006" key="3">
    <source>
        <dbReference type="Google" id="ProtNLM"/>
    </source>
</evidence>
<dbReference type="EMBL" id="DXCO01000037">
    <property type="protein sequence ID" value="HIY78532.1"/>
    <property type="molecule type" value="Genomic_DNA"/>
</dbReference>
<comment type="caution">
    <text evidence="1">The sequence shown here is derived from an EMBL/GenBank/DDBJ whole genome shotgun (WGS) entry which is preliminary data.</text>
</comment>
<reference evidence="1" key="2">
    <citation type="submission" date="2021-04" db="EMBL/GenBank/DDBJ databases">
        <authorList>
            <person name="Gilroy R."/>
        </authorList>
    </citation>
    <scope>NUCLEOTIDE SEQUENCE</scope>
    <source>
        <strain evidence="1">CHK199-9574</strain>
    </source>
</reference>
<name>A0A9D1Z8P2_9FIRM</name>
<sequence>MKNQSHTARFSVRAFWLVLLCAVLALTAAAFVFLPRHTAKAELVGADLATEYAYGTRLTVPQATMVVDGKQLSTESIVNFPSGLSYRNTTVDLNEMGEYTVEYRAQDGAAQYREYKEFSVYRNLFDVEGGIGASASYAPSPLAPDTQGINVKLTSGSTFYYHRVIDLTELDGNSPFVSAFISPEKQGEMDGYTLYFRLTDLYDPDNYVTFRCNGSRAGIQHGVTYILCGGSEQSLTGVEWGWGRVHVNNIYGYPVNCSFYAQAPSGTAPENDLLTLYFDNESMAAKGDLSGSMIVDLDDPTYFTDPFLGFTTGEVTLSIWADDFIKNSFGLEITSIAGHDLSAERLGDIEGPEITVDFGDYDQFPVGLAGFDYPLFNATAYDLYSGETDVTVKVYQNYYDEKKYDCYVENGVFKPEVPGTYTVEYSSVDNVGNPSTEIFDIDVLASAPAVEISVDEQALTKSGFVGARIPIEEASVSGGIGQTSVRVEVTDGQGNAVESDGTFFVPAAVGTYKVKYIASDFVNQQDPYEYTVSVTVSDKPVFESDPALPEVFFTDSEYTLPGLSSYTYAGGKREVPVTVSVEDAQGLRELGSERTVQFTIGSDSDEVTVIYTAKDGSAETNVSYTVKCIRAKNAEGRLELVNYFETEGFTASAGNDYTTFSADGNAESASLRFRNLLLDDNLDVNFRVDTAQNKFESVTIRLTDITGQTSVAAVLTAEGTSTRLRVGTMSMLMNLSFSDPLRSEYRFVFDQANARLTADGINYLPVLTTEDGSPFTGFEGHMAYLEIEIAGITGASALQIVSINSQEISNTPLDIVRPRIYIEGVYGGAHELGEEIMLNRVYAADVVDPNPSLTIRVTGPDGQALVSTDGETLDNVPVVYGQTIRLEKYGTYQVIYTSADASGRSERTVSYTISVIDDVAPVITPQANMKENYTLGETVVIPKITVTDNETAAENISAKKYVVLPTGRIAELPGNSFIASYAGKYTVRYVAYDEAGNQALYEISFMCA</sequence>
<accession>A0A9D1Z8P2</accession>
<protein>
    <recommendedName>
        <fullName evidence="3">DUF5011 domain-containing protein</fullName>
    </recommendedName>
</protein>
<evidence type="ECO:0000313" key="1">
    <source>
        <dbReference type="EMBL" id="HIY78532.1"/>
    </source>
</evidence>
<proteinExistence type="predicted"/>